<sequence>MGLLLGVIIPVLIILLPIIILVVIGKSKNKAGRMKFSLAILGCSLLGVVVPILATYFSAKGLMYNFGPDEPKCVIGAGIFLFLGYLINLIGLPITGVALFPSKHSSNV</sequence>
<keyword evidence="1" id="KW-1133">Transmembrane helix</keyword>
<comment type="caution">
    <text evidence="2">The sequence shown here is derived from an EMBL/GenBank/DDBJ whole genome shotgun (WGS) entry which is preliminary data.</text>
</comment>
<dbReference type="EMBL" id="JBHTLD010000376">
    <property type="protein sequence ID" value="MFD1188767.1"/>
    <property type="molecule type" value="Genomic_DNA"/>
</dbReference>
<evidence type="ECO:0000313" key="2">
    <source>
        <dbReference type="EMBL" id="MFD1188767.1"/>
    </source>
</evidence>
<feature type="transmembrane region" description="Helical" evidence="1">
    <location>
        <begin position="79"/>
        <end position="100"/>
    </location>
</feature>
<keyword evidence="1" id="KW-0472">Membrane</keyword>
<evidence type="ECO:0000313" key="3">
    <source>
        <dbReference type="Proteomes" id="UP001597094"/>
    </source>
</evidence>
<protein>
    <submittedName>
        <fullName evidence="2">Uncharacterized protein</fullName>
    </submittedName>
</protein>
<accession>A0ABW3SV56</accession>
<keyword evidence="3" id="KW-1185">Reference proteome</keyword>
<reference evidence="3" key="1">
    <citation type="journal article" date="2019" name="Int. J. Syst. Evol. Microbiol.">
        <title>The Global Catalogue of Microorganisms (GCM) 10K type strain sequencing project: providing services to taxonomists for standard genome sequencing and annotation.</title>
        <authorList>
            <consortium name="The Broad Institute Genomics Platform"/>
            <consortium name="The Broad Institute Genome Sequencing Center for Infectious Disease"/>
            <person name="Wu L."/>
            <person name="Ma J."/>
        </authorList>
    </citation>
    <scope>NUCLEOTIDE SEQUENCE [LARGE SCALE GENOMIC DNA]</scope>
    <source>
        <strain evidence="3">JCM 31319</strain>
    </source>
</reference>
<name>A0ABW3SV56_9BACT</name>
<keyword evidence="1" id="KW-0812">Transmembrane</keyword>
<dbReference type="RefSeq" id="WP_377532858.1">
    <property type="nucleotide sequence ID" value="NZ_JBHTLD010000376.1"/>
</dbReference>
<proteinExistence type="predicted"/>
<organism evidence="2 3">
    <name type="scientific">Pontibacter rugosus</name>
    <dbReference type="NCBI Taxonomy" id="1745966"/>
    <lineage>
        <taxon>Bacteria</taxon>
        <taxon>Pseudomonadati</taxon>
        <taxon>Bacteroidota</taxon>
        <taxon>Cytophagia</taxon>
        <taxon>Cytophagales</taxon>
        <taxon>Hymenobacteraceae</taxon>
        <taxon>Pontibacter</taxon>
    </lineage>
</organism>
<evidence type="ECO:0000256" key="1">
    <source>
        <dbReference type="SAM" id="Phobius"/>
    </source>
</evidence>
<feature type="transmembrane region" description="Helical" evidence="1">
    <location>
        <begin position="36"/>
        <end position="59"/>
    </location>
</feature>
<gene>
    <name evidence="2" type="ORF">ACFQ2O_21340</name>
</gene>
<feature type="transmembrane region" description="Helical" evidence="1">
    <location>
        <begin position="6"/>
        <end position="24"/>
    </location>
</feature>
<dbReference type="Proteomes" id="UP001597094">
    <property type="component" value="Unassembled WGS sequence"/>
</dbReference>